<dbReference type="PROSITE" id="PS50043">
    <property type="entry name" value="HTH_LUXR_2"/>
    <property type="match status" value="1"/>
</dbReference>
<keyword evidence="3" id="KW-0804">Transcription</keyword>
<dbReference type="EMBL" id="JAXAVW010000035">
    <property type="protein sequence ID" value="MDX8035420.1"/>
    <property type="molecule type" value="Genomic_DNA"/>
</dbReference>
<evidence type="ECO:0000256" key="2">
    <source>
        <dbReference type="ARBA" id="ARBA00023125"/>
    </source>
</evidence>
<keyword evidence="6" id="KW-1185">Reference proteome</keyword>
<dbReference type="SMART" id="SM00421">
    <property type="entry name" value="HTH_LUXR"/>
    <property type="match status" value="1"/>
</dbReference>
<evidence type="ECO:0000313" key="5">
    <source>
        <dbReference type="EMBL" id="MDX8035420.1"/>
    </source>
</evidence>
<keyword evidence="2" id="KW-0238">DNA-binding</keyword>
<reference evidence="5 6" key="2">
    <citation type="submission" date="2023-11" db="EMBL/GenBank/DDBJ databases">
        <authorList>
            <person name="Lara A.C."/>
            <person name="Chronakova A."/>
        </authorList>
    </citation>
    <scope>NUCLEOTIDE SEQUENCE [LARGE SCALE GENOMIC DNA]</scope>
    <source>
        <strain evidence="5 6">BCCO 10_0856</strain>
    </source>
</reference>
<dbReference type="SUPFAM" id="SSF46894">
    <property type="entry name" value="C-terminal effector domain of the bipartite response regulators"/>
    <property type="match status" value="1"/>
</dbReference>
<sequence>MAQLSTTPMLLDSGTARALERARDADHVVLTGLAGCGKTSLLRTFEQYTSVDDGHMLSEDKAIRLLAEAKAGARLVIACRLWPDNRALAGLISSLPGVVARVQRRPLLRDQVKIFTGKLLGTEPGQETADRLHERTGGVPAFLLCELSPDPRAAFAPHLDDLSATAADLLLARALGAPFDVGLLSAVLVLDLHAVSESIDALRSAGLLQIDGAPLPIAADAITALAPVEVRADLLRKLAVTQVARGQPVSSYARPLLDLGFADPDLAAVFTAAGHEVINDDPAMAARLFAATGTGNSVYLARARALSGDLDGALEAVHSELEDPHADAGALLVAATVLTLRGQVGRGGELLQCSGNGLARGFAVTGLLGAGHLDQARAVQRTAHAQPTRSLLDTLGHRLADTVLATITGPPMAAVSTAVAAAGVNQAGTRTSVQPDSSVALAALICLHAGELAVAQSLLGKSVHGDDGRGLHADRHRLLLACAELLGGDLEAAQRLTPSREDGAAWEPREALFAAALDLGIARRAGDLRALRDAWEPAQQALVVHPVDLYTLIPLTEIVVAAARIGQFHRVEAHLDEAWSLLARLGNPPLWMALPRWHALHAALLTGDQAVAGEHLATLAQAAQALPFARALAAAGKCWSQVNRGDVDPVEVESAARELHSHGMRGDAARLAGQAAMRTTDRKAMTQLLDTARQFQGTARGQGRVSSDSLSDREQEVAALVRDGLTYRQVGDELFISAKTVEHHVTRIRHKLGAKNRRELERALSGVDLPRAK</sequence>
<dbReference type="PANTHER" id="PTHR44688">
    <property type="entry name" value="DNA-BINDING TRANSCRIPTIONAL ACTIVATOR DEVR_DOSR"/>
    <property type="match status" value="1"/>
</dbReference>
<dbReference type="RefSeq" id="WP_319970447.1">
    <property type="nucleotide sequence ID" value="NZ_JAXAVW010000035.1"/>
</dbReference>
<dbReference type="Proteomes" id="UP001285521">
    <property type="component" value="Unassembled WGS sequence"/>
</dbReference>
<organism evidence="5 6">
    <name type="scientific">Lentzea miocenica</name>
    <dbReference type="NCBI Taxonomy" id="3095431"/>
    <lineage>
        <taxon>Bacteria</taxon>
        <taxon>Bacillati</taxon>
        <taxon>Actinomycetota</taxon>
        <taxon>Actinomycetes</taxon>
        <taxon>Pseudonocardiales</taxon>
        <taxon>Pseudonocardiaceae</taxon>
        <taxon>Lentzea</taxon>
    </lineage>
</organism>
<dbReference type="InterPro" id="IPR000792">
    <property type="entry name" value="Tscrpt_reg_LuxR_C"/>
</dbReference>
<dbReference type="PANTHER" id="PTHR44688:SF16">
    <property type="entry name" value="DNA-BINDING TRANSCRIPTIONAL ACTIVATOR DEVR_DOSR"/>
    <property type="match status" value="1"/>
</dbReference>
<evidence type="ECO:0000313" key="6">
    <source>
        <dbReference type="Proteomes" id="UP001285521"/>
    </source>
</evidence>
<dbReference type="PRINTS" id="PR00038">
    <property type="entry name" value="HTHLUXR"/>
</dbReference>
<reference evidence="5 6" key="1">
    <citation type="submission" date="2023-11" db="EMBL/GenBank/DDBJ databases">
        <title>Lentzea sokolovensis, sp. nov., Lentzea kristufkii, sp. nov., and Lentzea miocenensis, sp. nov., rare actinobacteria from Sokolov Coal Basin, Miocene lacustrine sediment, Czech Republic.</title>
        <authorList>
            <person name="Lara A."/>
            <person name="Kotroba L."/>
            <person name="Nouioui I."/>
            <person name="Neumann-Schaal M."/>
            <person name="Mast Y."/>
            <person name="Chronakova A."/>
        </authorList>
    </citation>
    <scope>NUCLEOTIDE SEQUENCE [LARGE SCALE GENOMIC DNA]</scope>
    <source>
        <strain evidence="5 6">BCCO 10_0856</strain>
    </source>
</reference>
<evidence type="ECO:0000259" key="4">
    <source>
        <dbReference type="PROSITE" id="PS50043"/>
    </source>
</evidence>
<dbReference type="PROSITE" id="PS00622">
    <property type="entry name" value="HTH_LUXR_1"/>
    <property type="match status" value="1"/>
</dbReference>
<protein>
    <submittedName>
        <fullName evidence="5">Helix-turn-helix transcriptional regulator</fullName>
    </submittedName>
</protein>
<dbReference type="Pfam" id="PF00196">
    <property type="entry name" value="GerE"/>
    <property type="match status" value="1"/>
</dbReference>
<proteinExistence type="predicted"/>
<dbReference type="Gene3D" id="1.10.10.10">
    <property type="entry name" value="Winged helix-like DNA-binding domain superfamily/Winged helix DNA-binding domain"/>
    <property type="match status" value="1"/>
</dbReference>
<evidence type="ECO:0000256" key="1">
    <source>
        <dbReference type="ARBA" id="ARBA00023015"/>
    </source>
</evidence>
<evidence type="ECO:0000256" key="3">
    <source>
        <dbReference type="ARBA" id="ARBA00023163"/>
    </source>
</evidence>
<dbReference type="InterPro" id="IPR036388">
    <property type="entry name" value="WH-like_DNA-bd_sf"/>
</dbReference>
<dbReference type="CDD" id="cd06170">
    <property type="entry name" value="LuxR_C_like"/>
    <property type="match status" value="1"/>
</dbReference>
<name>A0ABU4TB69_9PSEU</name>
<gene>
    <name evidence="5" type="ORF">SK803_34870</name>
</gene>
<comment type="caution">
    <text evidence="5">The sequence shown here is derived from an EMBL/GenBank/DDBJ whole genome shotgun (WGS) entry which is preliminary data.</text>
</comment>
<keyword evidence="1" id="KW-0805">Transcription regulation</keyword>
<dbReference type="SUPFAM" id="SSF53795">
    <property type="entry name" value="PEP carboxykinase-like"/>
    <property type="match status" value="1"/>
</dbReference>
<feature type="domain" description="HTH luxR-type" evidence="4">
    <location>
        <begin position="703"/>
        <end position="768"/>
    </location>
</feature>
<accession>A0ABU4TB69</accession>
<dbReference type="InterPro" id="IPR016032">
    <property type="entry name" value="Sig_transdc_resp-reg_C-effctor"/>
</dbReference>